<evidence type="ECO:0000256" key="4">
    <source>
        <dbReference type="ARBA" id="ARBA00022946"/>
    </source>
</evidence>
<dbReference type="EMBL" id="JAPDFR010000009">
    <property type="protein sequence ID" value="KAK0383619.1"/>
    <property type="molecule type" value="Genomic_DNA"/>
</dbReference>
<feature type="domain" description="NAD-dependent epimerase/dehydratase" evidence="7">
    <location>
        <begin position="8"/>
        <end position="182"/>
    </location>
</feature>
<comment type="caution">
    <text evidence="8">The sequence shown here is derived from an EMBL/GenBank/DDBJ whole genome shotgun (WGS) entry which is preliminary data.</text>
</comment>
<organism evidence="8 9">
    <name type="scientific">Sarocladium strictum</name>
    <name type="common">Black bundle disease fungus</name>
    <name type="synonym">Acremonium strictum</name>
    <dbReference type="NCBI Taxonomy" id="5046"/>
    <lineage>
        <taxon>Eukaryota</taxon>
        <taxon>Fungi</taxon>
        <taxon>Dikarya</taxon>
        <taxon>Ascomycota</taxon>
        <taxon>Pezizomycotina</taxon>
        <taxon>Sordariomycetes</taxon>
        <taxon>Hypocreomycetidae</taxon>
        <taxon>Hypocreales</taxon>
        <taxon>Sarocladiaceae</taxon>
        <taxon>Sarocladium</taxon>
    </lineage>
</organism>
<keyword evidence="9" id="KW-1185">Reference proteome</keyword>
<evidence type="ECO:0000256" key="1">
    <source>
        <dbReference type="ARBA" id="ARBA00004450"/>
    </source>
</evidence>
<dbReference type="InterPro" id="IPR001509">
    <property type="entry name" value="Epimerase_deHydtase"/>
</dbReference>
<dbReference type="FunFam" id="3.40.50.720:FF:000366">
    <property type="entry name" value="Protein FMP52, mitochondrial"/>
    <property type="match status" value="1"/>
</dbReference>
<comment type="subcellular location">
    <subcellularLocation>
        <location evidence="1">Mitochondrion outer membrane</location>
        <topology evidence="1">Peripheral membrane protein</topology>
    </subcellularLocation>
</comment>
<dbReference type="AlphaFoldDB" id="A0AA39GBP5"/>
<name>A0AA39GBP5_SARSR</name>
<dbReference type="GO" id="GO:0051170">
    <property type="term" value="P:import into nucleus"/>
    <property type="evidence" value="ECO:0007669"/>
    <property type="project" value="TreeGrafter"/>
</dbReference>
<keyword evidence="6" id="KW-0472">Membrane</keyword>
<reference evidence="8" key="1">
    <citation type="submission" date="2022-10" db="EMBL/GenBank/DDBJ databases">
        <title>Determination and structural analysis of whole genome sequence of Sarocladium strictum F4-1.</title>
        <authorList>
            <person name="Hu L."/>
            <person name="Jiang Y."/>
        </authorList>
    </citation>
    <scope>NUCLEOTIDE SEQUENCE</scope>
    <source>
        <strain evidence="8">F4-1</strain>
    </source>
</reference>
<evidence type="ECO:0000256" key="6">
    <source>
        <dbReference type="ARBA" id="ARBA00023136"/>
    </source>
</evidence>
<dbReference type="Gene3D" id="3.40.50.720">
    <property type="entry name" value="NAD(P)-binding Rossmann-like Domain"/>
    <property type="match status" value="1"/>
</dbReference>
<dbReference type="InterPro" id="IPR036291">
    <property type="entry name" value="NAD(P)-bd_dom_sf"/>
</dbReference>
<comment type="similarity">
    <text evidence="2">Belongs to the FMP52 family.</text>
</comment>
<sequence>MAAPSSTLIFGSTGLTGSQILSTLLATLPPKPITTISRRQPAGSSSPNLTTVLEADSTKWAPAVASVTPKPDTVISALGTTRAQAGGLANQWKIDHDLNIEIAKAAKDAGAKTFVFVSSAGTRGLLKSLAPYSKMKIGVEDAIRDLGFEQAIILRPGALLGEREQHRAAESILQTVMRNLDSVGLKDKMAVEGEVVGRAVAAALKTAGEGKAPEKYWILENTDIVKLGRDTWKAESAAAAQ</sequence>
<dbReference type="PANTHER" id="PTHR14097">
    <property type="entry name" value="OXIDOREDUCTASE HTATIP2"/>
    <property type="match status" value="1"/>
</dbReference>
<dbReference type="Proteomes" id="UP001175261">
    <property type="component" value="Unassembled WGS sequence"/>
</dbReference>
<dbReference type="GO" id="GO:0005741">
    <property type="term" value="C:mitochondrial outer membrane"/>
    <property type="evidence" value="ECO:0007669"/>
    <property type="project" value="UniProtKB-SubCell"/>
</dbReference>
<keyword evidence="4" id="KW-0809">Transit peptide</keyword>
<keyword evidence="5" id="KW-0496">Mitochondrion</keyword>
<keyword evidence="3" id="KW-1000">Mitochondrion outer membrane</keyword>
<proteinExistence type="inferred from homology"/>
<evidence type="ECO:0000313" key="9">
    <source>
        <dbReference type="Proteomes" id="UP001175261"/>
    </source>
</evidence>
<dbReference type="Pfam" id="PF01370">
    <property type="entry name" value="Epimerase"/>
    <property type="match status" value="1"/>
</dbReference>
<evidence type="ECO:0000256" key="5">
    <source>
        <dbReference type="ARBA" id="ARBA00023128"/>
    </source>
</evidence>
<dbReference type="PANTHER" id="PTHR14097:SF7">
    <property type="entry name" value="OXIDOREDUCTASE HTATIP2"/>
    <property type="match status" value="1"/>
</dbReference>
<dbReference type="SUPFAM" id="SSF51735">
    <property type="entry name" value="NAD(P)-binding Rossmann-fold domains"/>
    <property type="match status" value="1"/>
</dbReference>
<accession>A0AA39GBP5</accession>
<gene>
    <name evidence="8" type="ORF">NLU13_9530</name>
</gene>
<protein>
    <recommendedName>
        <fullName evidence="7">NAD-dependent epimerase/dehydratase domain-containing protein</fullName>
    </recommendedName>
</protein>
<evidence type="ECO:0000259" key="7">
    <source>
        <dbReference type="Pfam" id="PF01370"/>
    </source>
</evidence>
<evidence type="ECO:0000313" key="8">
    <source>
        <dbReference type="EMBL" id="KAK0383619.1"/>
    </source>
</evidence>
<evidence type="ECO:0000256" key="2">
    <source>
        <dbReference type="ARBA" id="ARBA00006617"/>
    </source>
</evidence>
<evidence type="ECO:0000256" key="3">
    <source>
        <dbReference type="ARBA" id="ARBA00022787"/>
    </source>
</evidence>